<dbReference type="InterPro" id="IPR042216">
    <property type="entry name" value="MitoNEET_CISD"/>
</dbReference>
<dbReference type="PANTHER" id="PTHR46491:SF3">
    <property type="entry name" value="CDGSH IRON-SULFUR DOMAIN-CONTAINING PROTEIN 3, MITOCHONDRIAL"/>
    <property type="match status" value="1"/>
</dbReference>
<dbReference type="Pfam" id="PF06902">
    <property type="entry name" value="Fer4_19"/>
    <property type="match status" value="1"/>
</dbReference>
<proteinExistence type="predicted"/>
<keyword evidence="3" id="KW-0408">Iron</keyword>
<protein>
    <submittedName>
        <fullName evidence="6">Iron-binding zinc finger CDGSH type</fullName>
    </submittedName>
</protein>
<dbReference type="Gene3D" id="3.40.5.90">
    <property type="entry name" value="CDGSH iron-sulfur domain, mitoNEET-type"/>
    <property type="match status" value="2"/>
</dbReference>
<reference evidence="6 7" key="1">
    <citation type="journal article" date="2017" name="Arch. Microbiol.">
        <title>Mariprofundus micogutta sp. nov., a novel iron-oxidizing zetaproteobacterium isolated from a deep-sea hydrothermal field at the Bayonnaise knoll of the Izu-Ogasawara arc, and a description of Mariprofundales ord. nov. and Zetaproteobacteria classis nov.</title>
        <authorList>
            <person name="Makita H."/>
            <person name="Tanaka E."/>
            <person name="Mitsunobu S."/>
            <person name="Miyazaki M."/>
            <person name="Nunoura T."/>
            <person name="Uematsu K."/>
            <person name="Takaki Y."/>
            <person name="Nishi S."/>
            <person name="Shimamura S."/>
            <person name="Takai K."/>
        </authorList>
    </citation>
    <scope>NUCLEOTIDE SEQUENCE [LARGE SCALE GENOMIC DNA]</scope>
    <source>
        <strain evidence="6 7">ET2</strain>
    </source>
</reference>
<evidence type="ECO:0000259" key="5">
    <source>
        <dbReference type="SMART" id="SM00704"/>
    </source>
</evidence>
<sequence>MSKIQKYEGKETTVFFDAARCIHAGHCVHGLPDVFRANAKGPWINPDACDAETLAKLIESCPSGALRYETERTKEATPAVNTVSVEKDGPLTIHADYTLNGEKPDSPRTTLCRCGASKIKPYCDGSHSDAGFTDDGEVTVFNPDEKQASGSVEIKTLKDGPLYLVGPHSICDSNGKTARVCAKSALCRCGASNSKPYCDGSHAGIGFKSE</sequence>
<dbReference type="GO" id="GO:0046872">
    <property type="term" value="F:metal ion binding"/>
    <property type="evidence" value="ECO:0007669"/>
    <property type="project" value="UniProtKB-KW"/>
</dbReference>
<organism evidence="6 7">
    <name type="scientific">Mariprofundus micogutta</name>
    <dbReference type="NCBI Taxonomy" id="1921010"/>
    <lineage>
        <taxon>Bacteria</taxon>
        <taxon>Pseudomonadati</taxon>
        <taxon>Pseudomonadota</taxon>
        <taxon>Candidatius Mariprofundia</taxon>
        <taxon>Mariprofundales</taxon>
        <taxon>Mariprofundaceae</taxon>
        <taxon>Mariprofundus</taxon>
    </lineage>
</organism>
<dbReference type="STRING" id="1921010.MMIC_P2213"/>
<dbReference type="RefSeq" id="WP_072660533.1">
    <property type="nucleotide sequence ID" value="NZ_BDFD01000024.1"/>
</dbReference>
<evidence type="ECO:0000256" key="4">
    <source>
        <dbReference type="ARBA" id="ARBA00023014"/>
    </source>
</evidence>
<evidence type="ECO:0000313" key="6">
    <source>
        <dbReference type="EMBL" id="GAV21231.1"/>
    </source>
</evidence>
<evidence type="ECO:0000256" key="3">
    <source>
        <dbReference type="ARBA" id="ARBA00023004"/>
    </source>
</evidence>
<dbReference type="InterPro" id="IPR010693">
    <property type="entry name" value="Divergent_4Fe-4S_mono-cluster"/>
</dbReference>
<feature type="domain" description="Iron-binding zinc finger CDGSH type" evidence="5">
    <location>
        <begin position="174"/>
        <end position="208"/>
    </location>
</feature>
<dbReference type="Proteomes" id="UP000231632">
    <property type="component" value="Unassembled WGS sequence"/>
</dbReference>
<dbReference type="EMBL" id="BDFD01000024">
    <property type="protein sequence ID" value="GAV21231.1"/>
    <property type="molecule type" value="Genomic_DNA"/>
</dbReference>
<comment type="caution">
    <text evidence="6">The sequence shown here is derived from an EMBL/GenBank/DDBJ whole genome shotgun (WGS) entry which is preliminary data.</text>
</comment>
<evidence type="ECO:0000313" key="7">
    <source>
        <dbReference type="Proteomes" id="UP000231632"/>
    </source>
</evidence>
<accession>A0A1L8CQN7</accession>
<name>A0A1L8CQN7_9PROT</name>
<keyword evidence="4" id="KW-0411">Iron-sulfur</keyword>
<keyword evidence="1" id="KW-0001">2Fe-2S</keyword>
<dbReference type="SUPFAM" id="SSF54862">
    <property type="entry name" value="4Fe-4S ferredoxins"/>
    <property type="match status" value="1"/>
</dbReference>
<dbReference type="Pfam" id="PF09360">
    <property type="entry name" value="zf-CDGSH"/>
    <property type="match status" value="2"/>
</dbReference>
<evidence type="ECO:0000256" key="1">
    <source>
        <dbReference type="ARBA" id="ARBA00022714"/>
    </source>
</evidence>
<keyword evidence="7" id="KW-1185">Reference proteome</keyword>
<dbReference type="InterPro" id="IPR052950">
    <property type="entry name" value="CISD"/>
</dbReference>
<gene>
    <name evidence="6" type="ORF">MMIC_P2213</name>
</gene>
<dbReference type="OrthoDB" id="9795032at2"/>
<dbReference type="GO" id="GO:0005737">
    <property type="term" value="C:cytoplasm"/>
    <property type="evidence" value="ECO:0007669"/>
    <property type="project" value="UniProtKB-ARBA"/>
</dbReference>
<dbReference type="Gene3D" id="3.30.70.20">
    <property type="match status" value="1"/>
</dbReference>
<evidence type="ECO:0000256" key="2">
    <source>
        <dbReference type="ARBA" id="ARBA00022723"/>
    </source>
</evidence>
<dbReference type="PANTHER" id="PTHR46491">
    <property type="entry name" value="CDGSH IRON SULFUR DOMAIN PROTEIN HOMOLOG"/>
    <property type="match status" value="1"/>
</dbReference>
<feature type="domain" description="Iron-binding zinc finger CDGSH type" evidence="5">
    <location>
        <begin position="88"/>
        <end position="133"/>
    </location>
</feature>
<dbReference type="InterPro" id="IPR018967">
    <property type="entry name" value="FeS-contain_CDGSH-typ"/>
</dbReference>
<keyword evidence="2" id="KW-0479">Metal-binding</keyword>
<dbReference type="SMART" id="SM00704">
    <property type="entry name" value="ZnF_CDGSH"/>
    <property type="match status" value="2"/>
</dbReference>
<dbReference type="GO" id="GO:0051537">
    <property type="term" value="F:2 iron, 2 sulfur cluster binding"/>
    <property type="evidence" value="ECO:0007669"/>
    <property type="project" value="UniProtKB-KW"/>
</dbReference>
<dbReference type="AlphaFoldDB" id="A0A1L8CQN7"/>